<sequence>MNHETNVKYNTLETFVTTINDLGVELIIEASLKEVRKKQLRQLIDDALVEKNEQDFNRYTNEYKQLEATQIG</sequence>
<gene>
    <name evidence="2" type="ORF">C273_06673</name>
</gene>
<proteinExistence type="predicted"/>
<dbReference type="InterPro" id="IPR027393">
    <property type="entry name" value="Virus_scaffolding_prot_C"/>
</dbReference>
<dbReference type="RefSeq" id="WP_009383577.1">
    <property type="nucleotide sequence ID" value="NZ_AMSQ01000008.1"/>
</dbReference>
<dbReference type="InterPro" id="IPR014957">
    <property type="entry name" value="IDEAL_dom"/>
</dbReference>
<comment type="caution">
    <text evidence="2">The sequence shown here is derived from an EMBL/GenBank/DDBJ whole genome shotgun (WGS) entry which is preliminary data.</text>
</comment>
<dbReference type="PATRIC" id="fig|1229783.3.peg.1349"/>
<dbReference type="Gene3D" id="4.10.810.10">
    <property type="entry name" value="Virus Scaffolding Protein, Chain A"/>
    <property type="match status" value="1"/>
</dbReference>
<dbReference type="OrthoDB" id="2418442at2"/>
<evidence type="ECO:0000259" key="1">
    <source>
        <dbReference type="SMART" id="SM00914"/>
    </source>
</evidence>
<dbReference type="Proteomes" id="UP000009885">
    <property type="component" value="Unassembled WGS sequence"/>
</dbReference>
<reference evidence="2 3" key="1">
    <citation type="journal article" date="2013" name="Genome Announc.">
        <title>Genome Sequence of Staphylococcus massiliensis Strain S46, Isolated from the Surface of Healthy Human Skin.</title>
        <authorList>
            <person name="Srivastav R."/>
            <person name="Singh A."/>
            <person name="Jangir P.K."/>
            <person name="Kumari C."/>
            <person name="Muduli S."/>
            <person name="Sharma R."/>
        </authorList>
    </citation>
    <scope>NUCLEOTIDE SEQUENCE [LARGE SCALE GENOMIC DNA]</scope>
    <source>
        <strain evidence="2 3">S46</strain>
    </source>
</reference>
<protein>
    <recommendedName>
        <fullName evidence="1">IDEAL domain-containing protein</fullName>
    </recommendedName>
</protein>
<organism evidence="2 3">
    <name type="scientific">Staphylococcus massiliensis S46</name>
    <dbReference type="NCBI Taxonomy" id="1229783"/>
    <lineage>
        <taxon>Bacteria</taxon>
        <taxon>Bacillati</taxon>
        <taxon>Bacillota</taxon>
        <taxon>Bacilli</taxon>
        <taxon>Bacillales</taxon>
        <taxon>Staphylococcaceae</taxon>
        <taxon>Staphylococcus</taxon>
    </lineage>
</organism>
<dbReference type="EMBL" id="AMSQ01000008">
    <property type="protein sequence ID" value="EKU48123.1"/>
    <property type="molecule type" value="Genomic_DNA"/>
</dbReference>
<evidence type="ECO:0000313" key="2">
    <source>
        <dbReference type="EMBL" id="EKU48123.1"/>
    </source>
</evidence>
<keyword evidence="3" id="KW-1185">Reference proteome</keyword>
<dbReference type="eggNOG" id="ENOG5030PU4">
    <property type="taxonomic scope" value="Bacteria"/>
</dbReference>
<dbReference type="Pfam" id="PF08858">
    <property type="entry name" value="IDEAL"/>
    <property type="match status" value="1"/>
</dbReference>
<dbReference type="AlphaFoldDB" id="K9AL73"/>
<feature type="domain" description="IDEAL" evidence="1">
    <location>
        <begin position="27"/>
        <end position="63"/>
    </location>
</feature>
<dbReference type="SMART" id="SM00914">
    <property type="entry name" value="IDEAL"/>
    <property type="match status" value="1"/>
</dbReference>
<name>K9AL73_9STAP</name>
<accession>K9AL73</accession>
<evidence type="ECO:0000313" key="3">
    <source>
        <dbReference type="Proteomes" id="UP000009885"/>
    </source>
</evidence>